<feature type="domain" description="Sas10 C-terminal" evidence="7">
    <location>
        <begin position="555"/>
        <end position="629"/>
    </location>
</feature>
<name>A0AAN6T6T8_9PEZI</name>
<keyword evidence="4" id="KW-0539">Nucleus</keyword>
<dbReference type="EMBL" id="MU863624">
    <property type="protein sequence ID" value="KAK4106107.1"/>
    <property type="molecule type" value="Genomic_DNA"/>
</dbReference>
<dbReference type="Proteomes" id="UP001305647">
    <property type="component" value="Unassembled WGS sequence"/>
</dbReference>
<dbReference type="InterPro" id="IPR018972">
    <property type="entry name" value="Sas10_C_dom"/>
</dbReference>
<dbReference type="AlphaFoldDB" id="A0AAN6T6T8"/>
<accession>A0AAN6T6T8</accession>
<comment type="similarity">
    <text evidence="2">Belongs to the SAS10 family.</text>
</comment>
<reference evidence="8" key="2">
    <citation type="submission" date="2023-05" db="EMBL/GenBank/DDBJ databases">
        <authorList>
            <consortium name="Lawrence Berkeley National Laboratory"/>
            <person name="Steindorff A."/>
            <person name="Hensen N."/>
            <person name="Bonometti L."/>
            <person name="Westerberg I."/>
            <person name="Brannstrom I.O."/>
            <person name="Guillou S."/>
            <person name="Cros-Aarteil S."/>
            <person name="Calhoun S."/>
            <person name="Haridas S."/>
            <person name="Kuo A."/>
            <person name="Mondo S."/>
            <person name="Pangilinan J."/>
            <person name="Riley R."/>
            <person name="Labutti K."/>
            <person name="Andreopoulos B."/>
            <person name="Lipzen A."/>
            <person name="Chen C."/>
            <person name="Yanf M."/>
            <person name="Daum C."/>
            <person name="Ng V."/>
            <person name="Clum A."/>
            <person name="Ohm R."/>
            <person name="Martin F."/>
            <person name="Silar P."/>
            <person name="Natvig D."/>
            <person name="Lalanne C."/>
            <person name="Gautier V."/>
            <person name="Ament-Velasquez S.L."/>
            <person name="Kruys A."/>
            <person name="Hutchinson M.I."/>
            <person name="Powell A.J."/>
            <person name="Barry K."/>
            <person name="Miller A.N."/>
            <person name="Grigoriev I.V."/>
            <person name="Debuchy R."/>
            <person name="Gladieux P."/>
            <person name="Thoren M.H."/>
            <person name="Johannesson H."/>
        </authorList>
    </citation>
    <scope>NUCLEOTIDE SEQUENCE</scope>
    <source>
        <strain evidence="8">CBS 757.83</strain>
    </source>
</reference>
<feature type="compositionally biased region" description="Basic and acidic residues" evidence="6">
    <location>
        <begin position="9"/>
        <end position="24"/>
    </location>
</feature>
<feature type="compositionally biased region" description="Basic and acidic residues" evidence="6">
    <location>
        <begin position="48"/>
        <end position="69"/>
    </location>
</feature>
<evidence type="ECO:0000256" key="6">
    <source>
        <dbReference type="SAM" id="MobiDB-lite"/>
    </source>
</evidence>
<gene>
    <name evidence="8" type="ORF">N658DRAFT_555081</name>
</gene>
<feature type="compositionally biased region" description="Acidic residues" evidence="6">
    <location>
        <begin position="70"/>
        <end position="92"/>
    </location>
</feature>
<evidence type="ECO:0000256" key="1">
    <source>
        <dbReference type="ARBA" id="ARBA00004123"/>
    </source>
</evidence>
<evidence type="ECO:0000256" key="2">
    <source>
        <dbReference type="ARBA" id="ARBA00010979"/>
    </source>
</evidence>
<keyword evidence="3" id="KW-0597">Phosphoprotein</keyword>
<sequence length="629" mass="69895">MAKKRKATRKSEPSGPREIDSKDARLTIKTYEDVADSEDEYWANQDRINLDDDHEEPRSKRLKRQAKEDDFLEASDEEILGEEDTDESEAEEEAKAPARAQRGKKGGVADEDVLSDLEERGGEEDEGDEGWWGPSKKEYYNADAIETEADALAEEAEARRLQAKKLAKMQEADFAFDESEWLAPKDKPGEEEEVVTEVLKEVEVTEDMGPEDRHKLLQARYPEFDYLVDELGEVQPLLATLQKEAEGRPAKSLPVVKSWLLGCYVAALASYFAILTSPTRDGDGSAATLNPSELRDHEVMETLMQCREAWLKVKSIGSTNAVAINTGMLSPPDEDDLEMFDSMAVPKRRTEKLSKAEIKTNKKKAAEAARKAQAVEESLANLSTLLKSTKKAGKSAAVSAVSAEAGHDDNRSDFGDEEVLDARAAADKARRKKSLKFYTSQIVQKAAKRAGAGRDAGGDMDLPYRERFRDRQSRLNAEAERRGKQGSKFGADLGGDDSDGDEAVAKQVRGDEDEYYDMVAQGAQKKRADKAARAESLAKARKGERVVETQQVGPDGKRQITYQIQKNKGLTPHRKKEVRNPRVKKRMKFEEKQKKLRSVKAVYKGGEGPGGYQGELSGIKTGLVKSIRL</sequence>
<dbReference type="Pfam" id="PF04000">
    <property type="entry name" value="Sas10_Utp3"/>
    <property type="match status" value="1"/>
</dbReference>
<protein>
    <recommendedName>
        <fullName evidence="7">Sas10 C-terminal domain-containing protein</fullName>
    </recommendedName>
</protein>
<proteinExistence type="inferred from homology"/>
<feature type="region of interest" description="Disordered" evidence="6">
    <location>
        <begin position="445"/>
        <end position="557"/>
    </location>
</feature>
<reference evidence="8" key="1">
    <citation type="journal article" date="2023" name="Mol. Phylogenet. Evol.">
        <title>Genome-scale phylogeny and comparative genomics of the fungal order Sordariales.</title>
        <authorList>
            <person name="Hensen N."/>
            <person name="Bonometti L."/>
            <person name="Westerberg I."/>
            <person name="Brannstrom I.O."/>
            <person name="Guillou S."/>
            <person name="Cros-Aarteil S."/>
            <person name="Calhoun S."/>
            <person name="Haridas S."/>
            <person name="Kuo A."/>
            <person name="Mondo S."/>
            <person name="Pangilinan J."/>
            <person name="Riley R."/>
            <person name="LaButti K."/>
            <person name="Andreopoulos B."/>
            <person name="Lipzen A."/>
            <person name="Chen C."/>
            <person name="Yan M."/>
            <person name="Daum C."/>
            <person name="Ng V."/>
            <person name="Clum A."/>
            <person name="Steindorff A."/>
            <person name="Ohm R.A."/>
            <person name="Martin F."/>
            <person name="Silar P."/>
            <person name="Natvig D.O."/>
            <person name="Lalanne C."/>
            <person name="Gautier V."/>
            <person name="Ament-Velasquez S.L."/>
            <person name="Kruys A."/>
            <person name="Hutchinson M.I."/>
            <person name="Powell A.J."/>
            <person name="Barry K."/>
            <person name="Miller A.N."/>
            <person name="Grigoriev I.V."/>
            <person name="Debuchy R."/>
            <person name="Gladieux P."/>
            <person name="Hiltunen Thoren M."/>
            <person name="Johannesson H."/>
        </authorList>
    </citation>
    <scope>NUCLEOTIDE SEQUENCE</scope>
    <source>
        <strain evidence="8">CBS 757.83</strain>
    </source>
</reference>
<feature type="region of interest" description="Disordered" evidence="6">
    <location>
        <begin position="1"/>
        <end position="24"/>
    </location>
</feature>
<dbReference type="Pfam" id="PF09368">
    <property type="entry name" value="Sas10"/>
    <property type="match status" value="1"/>
</dbReference>
<keyword evidence="9" id="KW-1185">Reference proteome</keyword>
<organism evidence="8 9">
    <name type="scientific">Parathielavia hyrcaniae</name>
    <dbReference type="NCBI Taxonomy" id="113614"/>
    <lineage>
        <taxon>Eukaryota</taxon>
        <taxon>Fungi</taxon>
        <taxon>Dikarya</taxon>
        <taxon>Ascomycota</taxon>
        <taxon>Pezizomycotina</taxon>
        <taxon>Sordariomycetes</taxon>
        <taxon>Sordariomycetidae</taxon>
        <taxon>Sordariales</taxon>
        <taxon>Chaetomiaceae</taxon>
        <taxon>Parathielavia</taxon>
    </lineage>
</organism>
<dbReference type="PANTHER" id="PTHR13237">
    <property type="entry name" value="SOMETHING ABOUT SILENCING PROTEIN 10-RELATED"/>
    <property type="match status" value="1"/>
</dbReference>
<dbReference type="PANTHER" id="PTHR13237:SF8">
    <property type="entry name" value="SOMETHING ABOUT SILENCING PROTEIN 10"/>
    <property type="match status" value="1"/>
</dbReference>
<feature type="compositionally biased region" description="Acidic residues" evidence="6">
    <location>
        <begin position="109"/>
        <end position="129"/>
    </location>
</feature>
<dbReference type="GO" id="GO:0000462">
    <property type="term" value="P:maturation of SSU-rRNA from tricistronic rRNA transcript (SSU-rRNA, 5.8S rRNA, LSU-rRNA)"/>
    <property type="evidence" value="ECO:0007669"/>
    <property type="project" value="TreeGrafter"/>
</dbReference>
<feature type="coiled-coil region" evidence="5">
    <location>
        <begin position="144"/>
        <end position="173"/>
    </location>
</feature>
<feature type="region of interest" description="Disordered" evidence="6">
    <location>
        <begin position="37"/>
        <end position="135"/>
    </location>
</feature>
<evidence type="ECO:0000313" key="8">
    <source>
        <dbReference type="EMBL" id="KAK4106107.1"/>
    </source>
</evidence>
<evidence type="ECO:0000313" key="9">
    <source>
        <dbReference type="Proteomes" id="UP001305647"/>
    </source>
</evidence>
<dbReference type="InterPro" id="IPR007146">
    <property type="entry name" value="Sas10/Utp3/C1D"/>
</dbReference>
<dbReference type="GO" id="GO:0032040">
    <property type="term" value="C:small-subunit processome"/>
    <property type="evidence" value="ECO:0007669"/>
    <property type="project" value="TreeGrafter"/>
</dbReference>
<keyword evidence="5" id="KW-0175">Coiled coil</keyword>
<comment type="subcellular location">
    <subcellularLocation>
        <location evidence="1">Nucleus</location>
    </subcellularLocation>
</comment>
<evidence type="ECO:0000259" key="7">
    <source>
        <dbReference type="Pfam" id="PF09368"/>
    </source>
</evidence>
<feature type="compositionally biased region" description="Basic and acidic residues" evidence="6">
    <location>
        <begin position="462"/>
        <end position="483"/>
    </location>
</feature>
<evidence type="ECO:0000256" key="3">
    <source>
        <dbReference type="ARBA" id="ARBA00022553"/>
    </source>
</evidence>
<evidence type="ECO:0000256" key="5">
    <source>
        <dbReference type="SAM" id="Coils"/>
    </source>
</evidence>
<comment type="caution">
    <text evidence="8">The sequence shown here is derived from an EMBL/GenBank/DDBJ whole genome shotgun (WGS) entry which is preliminary data.</text>
</comment>
<feature type="compositionally biased region" description="Basic and acidic residues" evidence="6">
    <location>
        <begin position="529"/>
        <end position="547"/>
    </location>
</feature>
<evidence type="ECO:0000256" key="4">
    <source>
        <dbReference type="ARBA" id="ARBA00023242"/>
    </source>
</evidence>